<evidence type="ECO:0000256" key="16">
    <source>
        <dbReference type="RuleBase" id="RU367090"/>
    </source>
</evidence>
<dbReference type="GO" id="GO:0061630">
    <property type="term" value="F:ubiquitin protein ligase activity"/>
    <property type="evidence" value="ECO:0007669"/>
    <property type="project" value="UniProtKB-UniRule"/>
</dbReference>
<dbReference type="InterPro" id="IPR054478">
    <property type="entry name" value="LTN1_UBC"/>
</dbReference>
<evidence type="ECO:0000313" key="19">
    <source>
        <dbReference type="EMBL" id="JAC88819.1"/>
    </source>
</evidence>
<comment type="subcellular location">
    <subcellularLocation>
        <location evidence="2">Cytoplasm</location>
        <location evidence="2">Cytosol</location>
    </subcellularLocation>
</comment>
<proteinExistence type="evidence at transcript level"/>
<dbReference type="GO" id="GO:1990112">
    <property type="term" value="C:RQC complex"/>
    <property type="evidence" value="ECO:0007669"/>
    <property type="project" value="UniProtKB-UniRule"/>
</dbReference>
<dbReference type="CDD" id="cd16491">
    <property type="entry name" value="RING-CH-C4HC3_LTN1"/>
    <property type="match status" value="1"/>
</dbReference>
<keyword evidence="9 16" id="KW-0479">Metal-binding</keyword>
<evidence type="ECO:0000256" key="9">
    <source>
        <dbReference type="ARBA" id="ARBA00022723"/>
    </source>
</evidence>
<accession>A0A069DZT7</accession>
<evidence type="ECO:0000259" key="18">
    <source>
        <dbReference type="PROSITE" id="PS50089"/>
    </source>
</evidence>
<dbReference type="GO" id="GO:0005829">
    <property type="term" value="C:cytosol"/>
    <property type="evidence" value="ECO:0007669"/>
    <property type="project" value="UniProtKB-SubCell"/>
</dbReference>
<comment type="subunit">
    <text evidence="16">Component of the ribosome quality control complex (RQC).</text>
</comment>
<evidence type="ECO:0000256" key="14">
    <source>
        <dbReference type="ARBA" id="ARBA00032366"/>
    </source>
</evidence>
<name>A0A069DZT7_9HEMI</name>
<keyword evidence="11 15" id="KW-0863">Zinc-finger</keyword>
<keyword evidence="10" id="KW-0677">Repeat</keyword>
<comment type="function">
    <text evidence="16">E3 ubiquitin-protein ligase. Component of the ribosome quality control complex (RQC), a ribosome-associated complex that mediates ubiquitination and extraction of incompletely synthesized nascent chains for proteasomal degradation.</text>
</comment>
<evidence type="ECO:0000256" key="10">
    <source>
        <dbReference type="ARBA" id="ARBA00022737"/>
    </source>
</evidence>
<evidence type="ECO:0000256" key="1">
    <source>
        <dbReference type="ARBA" id="ARBA00000900"/>
    </source>
</evidence>
<dbReference type="FunFam" id="3.30.40.10:FF:000038">
    <property type="entry name" value="E3 ubiquitin-protein ligase listerin"/>
    <property type="match status" value="1"/>
</dbReference>
<dbReference type="PANTHER" id="PTHR12389:SF0">
    <property type="entry name" value="E3 UBIQUITIN-PROTEIN LIGASE LISTERIN"/>
    <property type="match status" value="1"/>
</dbReference>
<protein>
    <recommendedName>
        <fullName evidence="6 16">E3 ubiquitin-protein ligase listerin</fullName>
        <ecNumber evidence="5 16">2.3.2.27</ecNumber>
    </recommendedName>
    <alternativeName>
        <fullName evidence="14 16">RING-type E3 ubiquitin transferase listerin</fullName>
    </alternativeName>
</protein>
<keyword evidence="7" id="KW-0963">Cytoplasm</keyword>
<feature type="region of interest" description="Disordered" evidence="17">
    <location>
        <begin position="1"/>
        <end position="20"/>
    </location>
</feature>
<evidence type="ECO:0000256" key="6">
    <source>
        <dbReference type="ARBA" id="ARBA00017157"/>
    </source>
</evidence>
<dbReference type="EC" id="2.3.2.27" evidence="5 16"/>
<reference evidence="19" key="1">
    <citation type="journal article" date="2015" name="J. Med. Entomol.">
        <title>A Deep Insight Into the Sialotranscriptome of the Chagas Disease Vector, Panstrongylus megistus (Hemiptera: Heteroptera).</title>
        <authorList>
            <person name="Ribeiro J.M."/>
            <person name="Schwarz A."/>
            <person name="Francischetti I.M."/>
        </authorList>
    </citation>
    <scope>NUCLEOTIDE SEQUENCE</scope>
    <source>
        <tissue evidence="19">Salivary glands</tissue>
    </source>
</reference>
<dbReference type="Pfam" id="PF22999">
    <property type="entry name" value="LTN1_E3_ligase_6th"/>
    <property type="match status" value="1"/>
</dbReference>
<dbReference type="Pfam" id="PF23009">
    <property type="entry name" value="UBC_like"/>
    <property type="match status" value="1"/>
</dbReference>
<feature type="domain" description="RING-type" evidence="18">
    <location>
        <begin position="1615"/>
        <end position="1662"/>
    </location>
</feature>
<evidence type="ECO:0000256" key="15">
    <source>
        <dbReference type="PROSITE-ProRule" id="PRU00175"/>
    </source>
</evidence>
<dbReference type="SUPFAM" id="SSF57850">
    <property type="entry name" value="RING/U-box"/>
    <property type="match status" value="1"/>
</dbReference>
<feature type="non-terminal residue" evidence="19">
    <location>
        <position position="1"/>
    </location>
</feature>
<evidence type="ECO:0000256" key="13">
    <source>
        <dbReference type="ARBA" id="ARBA00022833"/>
    </source>
</evidence>
<comment type="pathway">
    <text evidence="3 16">Protein modification; protein ubiquitination.</text>
</comment>
<evidence type="ECO:0000256" key="11">
    <source>
        <dbReference type="ARBA" id="ARBA00022771"/>
    </source>
</evidence>
<dbReference type="InterPro" id="IPR001841">
    <property type="entry name" value="Znf_RING"/>
</dbReference>
<dbReference type="GO" id="GO:0016567">
    <property type="term" value="P:protein ubiquitination"/>
    <property type="evidence" value="ECO:0007669"/>
    <property type="project" value="UniProtKB-UniPathway"/>
</dbReference>
<dbReference type="InterPro" id="IPR039795">
    <property type="entry name" value="LTN1/Rkr1"/>
</dbReference>
<dbReference type="Pfam" id="PF22958">
    <property type="entry name" value="Ltn1_1st"/>
    <property type="match status" value="1"/>
</dbReference>
<dbReference type="InterPro" id="IPR054476">
    <property type="entry name" value="Ltn1_N"/>
</dbReference>
<keyword evidence="8 16" id="KW-0808">Transferase</keyword>
<feature type="compositionally biased region" description="Low complexity" evidence="17">
    <location>
        <begin position="7"/>
        <end position="16"/>
    </location>
</feature>
<dbReference type="UniPathway" id="UPA00143"/>
<sequence>GKKKQQKPSNSKPSNSGRIAELMTPNIGNIKGLGDPAFSSNLPQFSSLSLDLLDPKVDPNFQVSMKKMSKKDGVTRYKALIEFVNLCNESDDEAIKSALACWVRLYSNLALDVEHRIREAAQRAHHAIVSKVGRNLAPYIKQIAPYWFISQYDTYAPAASAASNSFKAAFPPHKIVDVIVFCQVEILQYISDNILIQTPDTISKNEKTSKEDIEAKYERILISSLNGYALYLSKITKEHLEKVGDINTSIITSNKFWKLAKYKNGAVRAAWFSLLSSMLQHAPYLIENEHKRVSNAVLGHIDDYDPVVLPNVWEAALLIVTGIKDCWQHVNMDKLFMPKFSHILAQGGQGNASFIYPNIILLLSNIPETVMKDKITFFGKIFFSFQKGLKQSCVVQSQSESEAVATSFVECVQYLIMIYTNDTEFCNFLIEQYIIEVLCSTMLESVHHHLMVPLYSSLSQMLLHWKNNEASNINYKPYTDKFWAKLLLVCKNNINKSVLDKGALTFLFDSNIKMFDSIYNRKCKRRKSLKVKFSGTENETNDEHLERVDTTTAPQVNLQNDVVMAAKELSAEYFNIAKTCENYEIRMLAIKQLWKVTTVFQKEHIMKIMESYENDLCAKFHKWIQDTNISTEPLVGIIFATIDNIQNKELKAGILLELTKVRSKDAILETAKLADNYFNETLLKWMKSSLVKDELCNLQKKLDDDMCIDVLHHCLKSNSTRGFIIGEETVLALLSVITEQLKSGTPSDYTNLSTIIDSFFTNNSPDCLHNYKEILLELLFVCFQVIVSKKNCYPLFAVWRKGLHSLGIILQPGEPSIFEHVKLCANFVAKYINDEGFTHDLNLLLVIKVCVNFVSTIVQQDSDKMSNIGIDISKLFLNSVMNTSVNLHQQKIENICFYTEVINGNLFCKEEEKDVNDNMIILKEKWDPLKEVNLISYIRSLLFCVKFVLHLIDENRTEEDAGNEGITLMECSVPTFNVVEMNDLIPISLNLCYGLILSKTLTRYFNDTKQYFVTGDDVETLGSLLKELIHRMDTEQQSKLLFHARQNSENLGKQWNQTWSLIAIDFLDMDLQLRSKSLSNDMVLTNEETGLNIHYLRALRNDVLHNFVQNLEIDVILDDLIKAYKVQSPNSHCRDLSNYQCKYLNLDSEVARFLTAVISHYPTEIDKAQHGWDFIMVSVASWINSISLTKSPVYYKEFVGFVVAVSDLYIYFMTYLINHKKDTNTFGEWRDVFLNDTCDSLGVAWEFMAHKTLQHNLNYVGLLHLKQLSKTLCTNCQNEEIRSLQANINNYEVWLNMGRKFITSHSIPVQITAYNILLTVVPVLVKLDSACDESELRKLSCENIKTQFVETQNVVTTMLQDFSLGVSCSVAPFTDSYTYTLGYTLIWSVLLEMCKRGDSQIRYIYTLWIKEMDLIVHIMESLLKLMPDSVLHFVESNVRKRQELFTEMPPLTFDGWESERLSNFCCWLFCDVLRTLPAVARQWSAETDPKLLSLADKITSSYVSMALCTEEMKAIMNQQKGFDNMKVTTHPSVREVVAVYTVEESTTELIITLATNHPLTPPKVEIPKAMISSNQTRQWLMQLTIFLTHQNGSIWDGLLLWKSNLDKKFEGIEECYICFSILHNTSHQLPKLSCQTCKKKFHSFCLYKWFTTSNKSTCPICRNHF</sequence>
<dbReference type="GO" id="GO:0072344">
    <property type="term" value="P:rescue of stalled ribosome"/>
    <property type="evidence" value="ECO:0007669"/>
    <property type="project" value="UniProtKB-UniRule"/>
</dbReference>
<dbReference type="Gene3D" id="3.30.40.10">
    <property type="entry name" value="Zinc/RING finger domain, C3HC4 (zinc finger)"/>
    <property type="match status" value="1"/>
</dbReference>
<evidence type="ECO:0000256" key="12">
    <source>
        <dbReference type="ARBA" id="ARBA00022786"/>
    </source>
</evidence>
<evidence type="ECO:0000256" key="2">
    <source>
        <dbReference type="ARBA" id="ARBA00004514"/>
    </source>
</evidence>
<dbReference type="GO" id="GO:1990116">
    <property type="term" value="P:ribosome-associated ubiquitin-dependent protein catabolic process"/>
    <property type="evidence" value="ECO:0007669"/>
    <property type="project" value="UniProtKB-UniRule"/>
</dbReference>
<dbReference type="InterPro" id="IPR013083">
    <property type="entry name" value="Znf_RING/FYVE/PHD"/>
</dbReference>
<dbReference type="GO" id="GO:0008270">
    <property type="term" value="F:zinc ion binding"/>
    <property type="evidence" value="ECO:0007669"/>
    <property type="project" value="UniProtKB-KW"/>
</dbReference>
<dbReference type="InterPro" id="IPR011989">
    <property type="entry name" value="ARM-like"/>
</dbReference>
<keyword evidence="12 16" id="KW-0833">Ubl conjugation pathway</keyword>
<comment type="similarity">
    <text evidence="4 16">Belongs to the LTN1 family.</text>
</comment>
<evidence type="ECO:0000256" key="4">
    <source>
        <dbReference type="ARBA" id="ARBA00007997"/>
    </source>
</evidence>
<evidence type="ECO:0000256" key="17">
    <source>
        <dbReference type="SAM" id="MobiDB-lite"/>
    </source>
</evidence>
<keyword evidence="13 16" id="KW-0862">Zinc</keyword>
<dbReference type="PANTHER" id="PTHR12389">
    <property type="entry name" value="ZINC FINGER PROTEIN 294"/>
    <property type="match status" value="1"/>
</dbReference>
<dbReference type="SUPFAM" id="SSF48371">
    <property type="entry name" value="ARM repeat"/>
    <property type="match status" value="1"/>
</dbReference>
<evidence type="ECO:0000256" key="3">
    <source>
        <dbReference type="ARBA" id="ARBA00004906"/>
    </source>
</evidence>
<evidence type="ECO:0000256" key="7">
    <source>
        <dbReference type="ARBA" id="ARBA00022490"/>
    </source>
</evidence>
<organism evidence="19">
    <name type="scientific">Panstrongylus megistus</name>
    <dbReference type="NCBI Taxonomy" id="65343"/>
    <lineage>
        <taxon>Eukaryota</taxon>
        <taxon>Metazoa</taxon>
        <taxon>Ecdysozoa</taxon>
        <taxon>Arthropoda</taxon>
        <taxon>Hexapoda</taxon>
        <taxon>Insecta</taxon>
        <taxon>Pterygota</taxon>
        <taxon>Neoptera</taxon>
        <taxon>Paraneoptera</taxon>
        <taxon>Hemiptera</taxon>
        <taxon>Heteroptera</taxon>
        <taxon>Panheteroptera</taxon>
        <taxon>Cimicomorpha</taxon>
        <taxon>Reduviidae</taxon>
        <taxon>Triatominae</taxon>
        <taxon>Panstrongylus</taxon>
    </lineage>
</organism>
<dbReference type="Gene3D" id="1.25.10.10">
    <property type="entry name" value="Leucine-rich Repeat Variant"/>
    <property type="match status" value="1"/>
</dbReference>
<dbReference type="InterPro" id="IPR054477">
    <property type="entry name" value="LTN1_E3_ligase_6th"/>
</dbReference>
<evidence type="ECO:0000256" key="5">
    <source>
        <dbReference type="ARBA" id="ARBA00012483"/>
    </source>
</evidence>
<comment type="catalytic activity">
    <reaction evidence="1 16">
        <text>S-ubiquitinyl-[E2 ubiquitin-conjugating enzyme]-L-cysteine + [acceptor protein]-L-lysine = [E2 ubiquitin-conjugating enzyme]-L-cysteine + N(6)-ubiquitinyl-[acceptor protein]-L-lysine.</text>
        <dbReference type="EC" id="2.3.2.27"/>
    </reaction>
</comment>
<dbReference type="EMBL" id="GBGD01000070">
    <property type="protein sequence ID" value="JAC88819.1"/>
    <property type="molecule type" value="mRNA"/>
</dbReference>
<dbReference type="InterPro" id="IPR016024">
    <property type="entry name" value="ARM-type_fold"/>
</dbReference>
<dbReference type="InterPro" id="IPR039804">
    <property type="entry name" value="RING-CH-C4HC3_LTN1"/>
</dbReference>
<dbReference type="GO" id="GO:0043023">
    <property type="term" value="F:ribosomal large subunit binding"/>
    <property type="evidence" value="ECO:0007669"/>
    <property type="project" value="TreeGrafter"/>
</dbReference>
<dbReference type="PROSITE" id="PS50089">
    <property type="entry name" value="ZF_RING_2"/>
    <property type="match status" value="1"/>
</dbReference>
<evidence type="ECO:0000256" key="8">
    <source>
        <dbReference type="ARBA" id="ARBA00022679"/>
    </source>
</evidence>